<reference evidence="4 5" key="1">
    <citation type="journal article" date="2009" name="Nature">
        <title>Evolution of pathogenicity and sexual reproduction in eight Candida genomes.</title>
        <authorList>
            <person name="Butler G."/>
            <person name="Rasmussen M.D."/>
            <person name="Lin M.F."/>
            <person name="Santos M.A."/>
            <person name="Sakthikumar S."/>
            <person name="Munro C.A."/>
            <person name="Rheinbay E."/>
            <person name="Grabherr M."/>
            <person name="Forche A."/>
            <person name="Reedy J.L."/>
            <person name="Agrafioti I."/>
            <person name="Arnaud M.B."/>
            <person name="Bates S."/>
            <person name="Brown A.J."/>
            <person name="Brunke S."/>
            <person name="Costanzo M.C."/>
            <person name="Fitzpatrick D.A."/>
            <person name="de Groot P.W."/>
            <person name="Harris D."/>
            <person name="Hoyer L.L."/>
            <person name="Hube B."/>
            <person name="Klis F.M."/>
            <person name="Kodira C."/>
            <person name="Lennard N."/>
            <person name="Logue M.E."/>
            <person name="Martin R."/>
            <person name="Neiman A.M."/>
            <person name="Nikolaou E."/>
            <person name="Quail M.A."/>
            <person name="Quinn J."/>
            <person name="Santos M.C."/>
            <person name="Schmitzberger F.F."/>
            <person name="Sherlock G."/>
            <person name="Shah P."/>
            <person name="Silverstein K.A."/>
            <person name="Skrzypek M.S."/>
            <person name="Soll D."/>
            <person name="Staggs R."/>
            <person name="Stansfield I."/>
            <person name="Stumpf M.P."/>
            <person name="Sudbery P.E."/>
            <person name="Srikantha T."/>
            <person name="Zeng Q."/>
            <person name="Berman J."/>
            <person name="Berriman M."/>
            <person name="Heitman J."/>
            <person name="Gow N.A."/>
            <person name="Lorenz M.C."/>
            <person name="Birren B.W."/>
            <person name="Kellis M."/>
            <person name="Cuomo C.A."/>
        </authorList>
    </citation>
    <scope>NUCLEOTIDE SEQUENCE [LARGE SCALE GENOMIC DNA]</scope>
    <source>
        <strain evidence="5">ATCC 6260 / CBS 566 / DSM 6381 / JCM 1539 / NBRC 10279 / NRRL Y-324</strain>
    </source>
</reference>
<protein>
    <recommendedName>
        <fullName evidence="3">BPL/LPL catalytic domain-containing protein</fullName>
    </recommendedName>
</protein>
<keyword evidence="5" id="KW-1185">Reference proteome</keyword>
<keyword evidence="2" id="KW-0436">Ligase</keyword>
<dbReference type="RefSeq" id="XP_001487737.2">
    <property type="nucleotide sequence ID" value="XM_001487687.1"/>
</dbReference>
<dbReference type="Pfam" id="PF03099">
    <property type="entry name" value="BPL_LplA_LipB"/>
    <property type="match status" value="1"/>
</dbReference>
<evidence type="ECO:0000256" key="1">
    <source>
        <dbReference type="ARBA" id="ARBA00009934"/>
    </source>
</evidence>
<dbReference type="InterPro" id="IPR029062">
    <property type="entry name" value="Class_I_gatase-like"/>
</dbReference>
<dbReference type="CDD" id="cd03144">
    <property type="entry name" value="GATase1_ScBLP_like"/>
    <property type="match status" value="1"/>
</dbReference>
<dbReference type="InterPro" id="IPR003142">
    <property type="entry name" value="BPL_C"/>
</dbReference>
<dbReference type="STRING" id="294746.A5DCV9"/>
<dbReference type="PANTHER" id="PTHR12835">
    <property type="entry name" value="BIOTIN PROTEIN LIGASE"/>
    <property type="match status" value="1"/>
</dbReference>
<dbReference type="VEuPathDB" id="FungiDB:PGUG_01114"/>
<organism evidence="4 5">
    <name type="scientific">Meyerozyma guilliermondii (strain ATCC 6260 / CBS 566 / DSM 6381 / JCM 1539 / NBRC 10279 / NRRL Y-324)</name>
    <name type="common">Yeast</name>
    <name type="synonym">Candida guilliermondii</name>
    <dbReference type="NCBI Taxonomy" id="294746"/>
    <lineage>
        <taxon>Eukaryota</taxon>
        <taxon>Fungi</taxon>
        <taxon>Dikarya</taxon>
        <taxon>Ascomycota</taxon>
        <taxon>Saccharomycotina</taxon>
        <taxon>Pichiomycetes</taxon>
        <taxon>Debaryomycetaceae</taxon>
        <taxon>Meyerozyma</taxon>
    </lineage>
</organism>
<accession>A5DCV9</accession>
<dbReference type="Pfam" id="PF09825">
    <property type="entry name" value="BPL_N"/>
    <property type="match status" value="1"/>
</dbReference>
<dbReference type="AlphaFoldDB" id="A5DCV9"/>
<evidence type="ECO:0000313" key="5">
    <source>
        <dbReference type="Proteomes" id="UP000001997"/>
    </source>
</evidence>
<evidence type="ECO:0000313" key="4">
    <source>
        <dbReference type="EMBL" id="EDK37016.2"/>
    </source>
</evidence>
<dbReference type="PROSITE" id="PS51733">
    <property type="entry name" value="BPL_LPL_CATALYTIC"/>
    <property type="match status" value="1"/>
</dbReference>
<dbReference type="KEGG" id="pgu:PGUG_01114"/>
<dbReference type="NCBIfam" id="TIGR00121">
    <property type="entry name" value="birA_ligase"/>
    <property type="match status" value="1"/>
</dbReference>
<dbReference type="Gene3D" id="3.40.50.880">
    <property type="match status" value="1"/>
</dbReference>
<dbReference type="SUPFAM" id="SSF55681">
    <property type="entry name" value="Class II aaRS and biotin synthetases"/>
    <property type="match status" value="1"/>
</dbReference>
<gene>
    <name evidence="4" type="ORF">PGUG_01114</name>
</gene>
<dbReference type="EMBL" id="CH408155">
    <property type="protein sequence ID" value="EDK37016.2"/>
    <property type="molecule type" value="Genomic_DNA"/>
</dbReference>
<dbReference type="GO" id="GO:0004077">
    <property type="term" value="F:biotin--[biotin carboxyl-carrier protein] ligase activity"/>
    <property type="evidence" value="ECO:0007669"/>
    <property type="project" value="InterPro"/>
</dbReference>
<proteinExistence type="inferred from homology"/>
<dbReference type="OrthoDB" id="10250105at2759"/>
<comment type="similarity">
    <text evidence="1">Belongs to the biotin--protein ligase family.</text>
</comment>
<dbReference type="eggNOG" id="KOG1536">
    <property type="taxonomic scope" value="Eukaryota"/>
</dbReference>
<dbReference type="Proteomes" id="UP000001997">
    <property type="component" value="Unassembled WGS sequence"/>
</dbReference>
<dbReference type="InterPro" id="IPR004143">
    <property type="entry name" value="BPL_LPL_catalytic"/>
</dbReference>
<feature type="domain" description="BPL/LPL catalytic" evidence="3">
    <location>
        <begin position="382"/>
        <end position="601"/>
    </location>
</feature>
<sequence length="678" mass="75980">MNVLVYAGNGTTAESVKHCIESLRLHLSPYYAVVSVSESAILNDPWMNKTSLLVLPGGADLPYCRSLNGEGNRKIAQFVRKGGKFIGFCAGGYYASGRCEFEVGNLSMEVSGSRELRFFPGIARGCVYPGFTYNSHSGARATPLRVNNEVLPNVDSRVINYYNGGGYFVNASKYSGVQVLASYEDPSKYFESEHDRAAVIYCKVGNGDVILTGCHPEFTPSLLKPEENAEFNHAIEVLRVNDLSRRKFLQNCLMKLGLRVNKDVEVTVPRITPIYLSSYMNQSLIIETLDRLKQNLDIIHGNTWEDTNDTFCLHKEDEDDHEYFMESGEGQLEHQNANEAIKHLKVFTSKELPGSKETPYFNMQAYFNELEALWRNSNSTPGAIGALLGYGEVVSSTNTLLDNNTRWLSLLPHGTTLTATTQVAGRGRGGNLWINPKGVMATSILFKMPPGNNQTSTIVTLQYMCSLALIESILNYGEGYQQLPVKLKWPNDIYILKPEYFNSLDDANRENPETVDGDEEMFAKVSGAIVNSQFLDKQFHLVWGAGVNVSNEAPTTSLNIVLAKMNEIRKRQGLPILPPYRHELLLARVVFMLENYFNAFKKSGLEPFLSLYYKRWFHSNQTVRLETGQGTRKCIIRGITKDYGLLVAEDVNSGERFELQPDGNSFDIFKGLVYKKSV</sequence>
<dbReference type="GO" id="GO:0005737">
    <property type="term" value="C:cytoplasm"/>
    <property type="evidence" value="ECO:0007669"/>
    <property type="project" value="TreeGrafter"/>
</dbReference>
<dbReference type="PANTHER" id="PTHR12835:SF5">
    <property type="entry name" value="BIOTIN--PROTEIN LIGASE"/>
    <property type="match status" value="1"/>
</dbReference>
<dbReference type="Gene3D" id="3.30.930.10">
    <property type="entry name" value="Bira Bifunctional Protein, Domain 2"/>
    <property type="match status" value="1"/>
</dbReference>
<dbReference type="SUPFAM" id="SSF52317">
    <property type="entry name" value="Class I glutamine amidotransferase-like"/>
    <property type="match status" value="1"/>
</dbReference>
<evidence type="ECO:0000256" key="2">
    <source>
        <dbReference type="ARBA" id="ARBA00022598"/>
    </source>
</evidence>
<dbReference type="InterPro" id="IPR045864">
    <property type="entry name" value="aa-tRNA-synth_II/BPL/LPL"/>
</dbReference>
<dbReference type="InterPro" id="IPR019197">
    <property type="entry name" value="Biotin-prot_ligase_N"/>
</dbReference>
<evidence type="ECO:0000259" key="3">
    <source>
        <dbReference type="PROSITE" id="PS51733"/>
    </source>
</evidence>
<dbReference type="FunCoup" id="A5DCV9">
    <property type="interactions" value="127"/>
</dbReference>
<dbReference type="InParanoid" id="A5DCV9"/>
<dbReference type="InterPro" id="IPR004408">
    <property type="entry name" value="Biotin_CoA_COase_ligase"/>
</dbReference>
<dbReference type="HOGENOM" id="CLU_006150_1_1_1"/>
<dbReference type="OMA" id="HHAFYSN"/>
<name>A5DCV9_PICGU</name>
<dbReference type="Pfam" id="PF02237">
    <property type="entry name" value="BPL_C"/>
    <property type="match status" value="1"/>
</dbReference>
<dbReference type="GeneID" id="5129463"/>